<protein>
    <submittedName>
        <fullName evidence="1">Uncharacterized protein</fullName>
    </submittedName>
</protein>
<dbReference type="AlphaFoldDB" id="A0A8J3J6T2"/>
<name>A0A8J3J6T2_9ACTN</name>
<reference evidence="1" key="1">
    <citation type="submission" date="2021-01" db="EMBL/GenBank/DDBJ databases">
        <title>Whole genome shotgun sequence of Actinocatenispora rupis NBRC 107355.</title>
        <authorList>
            <person name="Komaki H."/>
            <person name="Tamura T."/>
        </authorList>
    </citation>
    <scope>NUCLEOTIDE SEQUENCE</scope>
    <source>
        <strain evidence="1">NBRC 107355</strain>
    </source>
</reference>
<evidence type="ECO:0000313" key="2">
    <source>
        <dbReference type="Proteomes" id="UP000612808"/>
    </source>
</evidence>
<dbReference type="RefSeq" id="WP_203659751.1">
    <property type="nucleotide sequence ID" value="NZ_BAAAZM010000007.1"/>
</dbReference>
<organism evidence="1 2">
    <name type="scientific">Actinocatenispora rupis</name>
    <dbReference type="NCBI Taxonomy" id="519421"/>
    <lineage>
        <taxon>Bacteria</taxon>
        <taxon>Bacillati</taxon>
        <taxon>Actinomycetota</taxon>
        <taxon>Actinomycetes</taxon>
        <taxon>Micromonosporales</taxon>
        <taxon>Micromonosporaceae</taxon>
        <taxon>Actinocatenispora</taxon>
    </lineage>
</organism>
<comment type="caution">
    <text evidence="1">The sequence shown here is derived from an EMBL/GenBank/DDBJ whole genome shotgun (WGS) entry which is preliminary data.</text>
</comment>
<accession>A0A8J3J6T2</accession>
<sequence>MDCQSEAAQVLRDAATYIDTHGWYRGNYFPAAEDPVDWFPPACALGAIGMALAGNAAAAGYRMSYGEDNAVIEFARFLCPEAWQQGYGVDEIVGAWNDEQAIDAADVAATLRAAADQLAPAIAAQQ</sequence>
<dbReference type="EMBL" id="BOMB01000022">
    <property type="protein sequence ID" value="GID13075.1"/>
    <property type="molecule type" value="Genomic_DNA"/>
</dbReference>
<dbReference type="InterPro" id="IPR045677">
    <property type="entry name" value="DUF6197"/>
</dbReference>
<evidence type="ECO:0000313" key="1">
    <source>
        <dbReference type="EMBL" id="GID13075.1"/>
    </source>
</evidence>
<keyword evidence="2" id="KW-1185">Reference proteome</keyword>
<gene>
    <name evidence="1" type="ORF">Aru02nite_39640</name>
</gene>
<dbReference type="Proteomes" id="UP000612808">
    <property type="component" value="Unassembled WGS sequence"/>
</dbReference>
<proteinExistence type="predicted"/>
<dbReference type="Pfam" id="PF19698">
    <property type="entry name" value="DUF6197"/>
    <property type="match status" value="1"/>
</dbReference>